<dbReference type="Pfam" id="PF01841">
    <property type="entry name" value="Transglut_core"/>
    <property type="match status" value="1"/>
</dbReference>
<dbReference type="SUPFAM" id="SSF54001">
    <property type="entry name" value="Cysteine proteinases"/>
    <property type="match status" value="1"/>
</dbReference>
<dbReference type="KEGG" id="rge:RGE_36390"/>
<dbReference type="PANTHER" id="PTHR33490:SF12">
    <property type="entry name" value="BLL5557 PROTEIN"/>
    <property type="match status" value="1"/>
</dbReference>
<organism evidence="3 4">
    <name type="scientific">Rubrivivax gelatinosus (strain NBRC 100245 / IL144)</name>
    <dbReference type="NCBI Taxonomy" id="983917"/>
    <lineage>
        <taxon>Bacteria</taxon>
        <taxon>Pseudomonadati</taxon>
        <taxon>Pseudomonadota</taxon>
        <taxon>Betaproteobacteria</taxon>
        <taxon>Burkholderiales</taxon>
        <taxon>Sphaerotilaceae</taxon>
        <taxon>Rubrivivax</taxon>
    </lineage>
</organism>
<keyword evidence="4" id="KW-1185">Reference proteome</keyword>
<name>I0HVE1_RUBGI</name>
<feature type="compositionally biased region" description="Low complexity" evidence="1">
    <location>
        <begin position="286"/>
        <end position="301"/>
    </location>
</feature>
<dbReference type="Pfam" id="PF21295">
    <property type="entry name" value="Bact_transglu_N_2"/>
    <property type="match status" value="1"/>
</dbReference>
<feature type="compositionally biased region" description="Low complexity" evidence="1">
    <location>
        <begin position="326"/>
        <end position="341"/>
    </location>
</feature>
<dbReference type="InterPro" id="IPR038765">
    <property type="entry name" value="Papain-like_cys_pep_sf"/>
</dbReference>
<evidence type="ECO:0000313" key="3">
    <source>
        <dbReference type="EMBL" id="BAL96978.1"/>
    </source>
</evidence>
<dbReference type="Gene3D" id="3.10.620.30">
    <property type="match status" value="1"/>
</dbReference>
<dbReference type="InterPro" id="IPR048930">
    <property type="entry name" value="Bact_transglu_N_2"/>
</dbReference>
<dbReference type="eggNOG" id="COG1305">
    <property type="taxonomic scope" value="Bacteria"/>
</dbReference>
<sequence length="349" mass="37208">MIRLELAVELGYEIDDPAGADFVFNIQAAQTACQSVARERLQLSQAVEPAQATDPATASRFVRVHAGPGELRVNYEALVDIHHHLAEPDSLEEVPVRELPLEVMPYLYPSRYCQSDRLLALAAHEFGSLVPGYSRVLAVQHWVQAQVRFLSNSSDSTTSAVDTLIERVGVCRDFAHLMIALCRALNMPARIVSGTDFGAAATLGPPDFHAYAEVYLGDRWYLFDPSGTGIPMGFVRLGTGRDAADVAFATLFGRVRAEAPRISARACTGDGAVAPHHCREALSTSGPTARAADGRGPAAGAQPHRCCTGDGAVAPHHCREALSTSGPTARAADGRGPAAGAQPHRCLPR</sequence>
<dbReference type="EMBL" id="AP012320">
    <property type="protein sequence ID" value="BAL96978.1"/>
    <property type="molecule type" value="Genomic_DNA"/>
</dbReference>
<evidence type="ECO:0000259" key="2">
    <source>
        <dbReference type="SMART" id="SM00460"/>
    </source>
</evidence>
<dbReference type="Gene3D" id="2.60.40.2250">
    <property type="match status" value="1"/>
</dbReference>
<dbReference type="PANTHER" id="PTHR33490">
    <property type="entry name" value="BLR5614 PROTEIN-RELATED"/>
    <property type="match status" value="1"/>
</dbReference>
<evidence type="ECO:0000313" key="4">
    <source>
        <dbReference type="Proteomes" id="UP000007883"/>
    </source>
</evidence>
<dbReference type="STRING" id="983917.RGE_36390"/>
<dbReference type="AlphaFoldDB" id="I0HVE1"/>
<accession>I0HVE1</accession>
<dbReference type="RefSeq" id="WP_014429834.1">
    <property type="nucleotide sequence ID" value="NC_017075.1"/>
</dbReference>
<feature type="region of interest" description="Disordered" evidence="1">
    <location>
        <begin position="282"/>
        <end position="304"/>
    </location>
</feature>
<gene>
    <name evidence="3" type="ordered locus">RGE_36390</name>
</gene>
<feature type="region of interest" description="Disordered" evidence="1">
    <location>
        <begin position="322"/>
        <end position="349"/>
    </location>
</feature>
<dbReference type="Proteomes" id="UP000007883">
    <property type="component" value="Chromosome"/>
</dbReference>
<proteinExistence type="predicted"/>
<dbReference type="HOGENOM" id="CLU_064253_1_0_4"/>
<feature type="domain" description="Transglutaminase-like" evidence="2">
    <location>
        <begin position="163"/>
        <end position="227"/>
    </location>
</feature>
<protein>
    <recommendedName>
        <fullName evidence="2">Transglutaminase-like domain-containing protein</fullName>
    </recommendedName>
</protein>
<evidence type="ECO:0000256" key="1">
    <source>
        <dbReference type="SAM" id="MobiDB-lite"/>
    </source>
</evidence>
<reference evidence="3 4" key="1">
    <citation type="journal article" date="2012" name="J. Bacteriol.">
        <title>Complete genome sequence of phototrophic betaproteobacterium Rubrivivax gelatinosus IL144.</title>
        <authorList>
            <person name="Nagashima S."/>
            <person name="Kamimura A."/>
            <person name="Shimizu T."/>
            <person name="Nakamura-isaki S."/>
            <person name="Aono E."/>
            <person name="Sakamoto K."/>
            <person name="Ichikawa N."/>
            <person name="Nakazawa H."/>
            <person name="Sekine M."/>
            <person name="Yamazaki S."/>
            <person name="Fujita N."/>
            <person name="Shimada K."/>
            <person name="Hanada S."/>
            <person name="Nagashima K.V.P."/>
        </authorList>
    </citation>
    <scope>NUCLEOTIDE SEQUENCE [LARGE SCALE GENOMIC DNA]</scope>
    <source>
        <strain evidence="4">NBRC 100245 / IL144</strain>
    </source>
</reference>
<dbReference type="InterPro" id="IPR002931">
    <property type="entry name" value="Transglutaminase-like"/>
</dbReference>
<dbReference type="SMART" id="SM00460">
    <property type="entry name" value="TGc"/>
    <property type="match status" value="1"/>
</dbReference>
<dbReference type="PATRIC" id="fig|983917.3.peg.3555"/>